<dbReference type="AlphaFoldDB" id="A0A9J6MMQ3"/>
<keyword evidence="7" id="KW-0472">Membrane</keyword>
<dbReference type="EMBL" id="JAGYPE020000004">
    <property type="protein sequence ID" value="MCH6264693.1"/>
    <property type="molecule type" value="Genomic_DNA"/>
</dbReference>
<feature type="transmembrane region" description="Helical" evidence="7">
    <location>
        <begin position="264"/>
        <end position="281"/>
    </location>
</feature>
<dbReference type="Proteomes" id="UP000677265">
    <property type="component" value="Unassembled WGS sequence"/>
</dbReference>
<gene>
    <name evidence="9" type="ORF">KHB02_004040</name>
</gene>
<keyword evidence="7" id="KW-1133">Transmembrane helix</keyword>
<organism evidence="9 10">
    <name type="scientific">Neobacillus citreus</name>
    <dbReference type="NCBI Taxonomy" id="2833578"/>
    <lineage>
        <taxon>Bacteria</taxon>
        <taxon>Bacillati</taxon>
        <taxon>Bacillota</taxon>
        <taxon>Bacilli</taxon>
        <taxon>Bacillales</taxon>
        <taxon>Bacillaceae</taxon>
        <taxon>Neobacillus</taxon>
    </lineage>
</organism>
<keyword evidence="10" id="KW-1185">Reference proteome</keyword>
<evidence type="ECO:0000256" key="7">
    <source>
        <dbReference type="SAM" id="Phobius"/>
    </source>
</evidence>
<evidence type="ECO:0000313" key="9">
    <source>
        <dbReference type="EMBL" id="MCH6264693.1"/>
    </source>
</evidence>
<feature type="region of interest" description="Disordered" evidence="6">
    <location>
        <begin position="38"/>
        <end position="68"/>
    </location>
</feature>
<evidence type="ECO:0000256" key="1">
    <source>
        <dbReference type="ARBA" id="ARBA00004168"/>
    </source>
</evidence>
<dbReference type="NCBIfam" id="TIGR01167">
    <property type="entry name" value="LPXTG_anchor"/>
    <property type="match status" value="1"/>
</dbReference>
<feature type="compositionally biased region" description="Low complexity" evidence="6">
    <location>
        <begin position="207"/>
        <end position="216"/>
    </location>
</feature>
<proteinExistence type="predicted"/>
<dbReference type="PROSITE" id="PS50847">
    <property type="entry name" value="GRAM_POS_ANCHORING"/>
    <property type="match status" value="1"/>
</dbReference>
<comment type="caution">
    <text evidence="9">The sequence shown here is derived from an EMBL/GenBank/DDBJ whole genome shotgun (WGS) entry which is preliminary data.</text>
</comment>
<feature type="compositionally biased region" description="Low complexity" evidence="6">
    <location>
        <begin position="223"/>
        <end position="241"/>
    </location>
</feature>
<accession>A0A9J6MMQ3</accession>
<keyword evidence="7" id="KW-0812">Transmembrane</keyword>
<feature type="compositionally biased region" description="Basic and acidic residues" evidence="6">
    <location>
        <begin position="181"/>
        <end position="206"/>
    </location>
</feature>
<keyword evidence="5" id="KW-0572">Peptidoglycan-anchor</keyword>
<feature type="domain" description="Gram-positive cocci surface proteins LPxTG" evidence="8">
    <location>
        <begin position="255"/>
        <end position="288"/>
    </location>
</feature>
<dbReference type="RefSeq" id="WP_241113706.1">
    <property type="nucleotide sequence ID" value="NZ_JAGYPE020000004.1"/>
</dbReference>
<evidence type="ECO:0000256" key="4">
    <source>
        <dbReference type="ARBA" id="ARBA00022729"/>
    </source>
</evidence>
<dbReference type="InterPro" id="IPR019931">
    <property type="entry name" value="LPXTG_anchor"/>
</dbReference>
<keyword evidence="3" id="KW-0964">Secreted</keyword>
<evidence type="ECO:0000256" key="2">
    <source>
        <dbReference type="ARBA" id="ARBA00022512"/>
    </source>
</evidence>
<feature type="compositionally biased region" description="Low complexity" evidence="6">
    <location>
        <begin position="49"/>
        <end position="59"/>
    </location>
</feature>
<evidence type="ECO:0000256" key="5">
    <source>
        <dbReference type="ARBA" id="ARBA00023088"/>
    </source>
</evidence>
<name>A0A9J6MMQ3_9BACI</name>
<keyword evidence="4" id="KW-0732">Signal</keyword>
<evidence type="ECO:0000256" key="3">
    <source>
        <dbReference type="ARBA" id="ARBA00022525"/>
    </source>
</evidence>
<reference evidence="9 10" key="1">
    <citation type="submission" date="2022-03" db="EMBL/GenBank/DDBJ databases">
        <title>Novel Bacillus species.</title>
        <authorList>
            <person name="Liu G."/>
        </authorList>
    </citation>
    <scope>NUCLEOTIDE SEQUENCE [LARGE SCALE GENOMIC DNA]</scope>
    <source>
        <strain evidence="9 10">FJAT-50051</strain>
    </source>
</reference>
<feature type="region of interest" description="Disordered" evidence="6">
    <location>
        <begin position="154"/>
        <end position="263"/>
    </location>
</feature>
<protein>
    <submittedName>
        <fullName evidence="9">LPXTG cell wall anchor domain-containing protein</fullName>
    </submittedName>
</protein>
<sequence length="288" mass="30988">MQTISLKRMLLMASMYVLIFLLIIPASYVAANGQGNGNENGNNNGGQQEGNNGNPNNGNLGDQDQKGNKSTEIHFHLKNDCKENVVEVYVLWKGVWTKMEAPGNSPNFKLKDNAEYVTDDITAFKLIIKDREPVIIPVSDVRVGVEANGTINYWQEKCYPPPPPPPPGDDDDDHGNPGDNPGDKPGDNPGDKPGDNPGDKPGDNPGDKPGNSENPNQPGPNPGGTDNNTPPPQNQGNQNPPAQETIKQTTTTGVLPKTGESSPFGYYLLGLLVTASGVYLLRRKKLNN</sequence>
<evidence type="ECO:0000259" key="8">
    <source>
        <dbReference type="PROSITE" id="PS50847"/>
    </source>
</evidence>
<evidence type="ECO:0000313" key="10">
    <source>
        <dbReference type="Proteomes" id="UP000677265"/>
    </source>
</evidence>
<evidence type="ECO:0000256" key="6">
    <source>
        <dbReference type="SAM" id="MobiDB-lite"/>
    </source>
</evidence>
<comment type="subcellular location">
    <subcellularLocation>
        <location evidence="1">Secreted</location>
        <location evidence="1">Cell wall</location>
        <topology evidence="1">Peptidoglycan-anchor</topology>
    </subcellularLocation>
</comment>
<feature type="compositionally biased region" description="Gly residues" evidence="6">
    <location>
        <begin position="38"/>
        <end position="48"/>
    </location>
</feature>
<dbReference type="Pfam" id="PF00746">
    <property type="entry name" value="Gram_pos_anchor"/>
    <property type="match status" value="1"/>
</dbReference>
<keyword evidence="2" id="KW-0134">Cell wall</keyword>